<reference evidence="1 2" key="1">
    <citation type="submission" date="2021-09" db="EMBL/GenBank/DDBJ databases">
        <title>Genomic insights and catalytic innovation underlie evolution of tropane alkaloids biosynthesis.</title>
        <authorList>
            <person name="Wang Y.-J."/>
            <person name="Tian T."/>
            <person name="Huang J.-P."/>
            <person name="Huang S.-X."/>
        </authorList>
    </citation>
    <scope>NUCLEOTIDE SEQUENCE [LARGE SCALE GENOMIC DNA]</scope>
    <source>
        <strain evidence="1">KIB-2018</strain>
        <tissue evidence="1">Leaf</tissue>
    </source>
</reference>
<protein>
    <submittedName>
        <fullName evidence="1">Uncharacterized protein</fullName>
    </submittedName>
</protein>
<evidence type="ECO:0000313" key="1">
    <source>
        <dbReference type="EMBL" id="KAJ8759639.1"/>
    </source>
</evidence>
<sequence length="138" mass="15845">MFDLTTIFKHQCILLDNIKPNHTVLEGPFFTCPKTGECLSVHGFYIYTYTSVSKGIVTVERKTGLIDFQACIKILPCPTFADPCRVEKLRSLRNDGQWTTILLPNVNPILVSLRLMFFFFSSFNGLFLCFKHLQLFIV</sequence>
<keyword evidence="2" id="KW-1185">Reference proteome</keyword>
<accession>A0AAV8T017</accession>
<evidence type="ECO:0000313" key="2">
    <source>
        <dbReference type="Proteomes" id="UP001159364"/>
    </source>
</evidence>
<proteinExistence type="predicted"/>
<comment type="caution">
    <text evidence="1">The sequence shown here is derived from an EMBL/GenBank/DDBJ whole genome shotgun (WGS) entry which is preliminary data.</text>
</comment>
<gene>
    <name evidence="1" type="ORF">K2173_009286</name>
</gene>
<dbReference type="Proteomes" id="UP001159364">
    <property type="component" value="Linkage Group LG07"/>
</dbReference>
<dbReference type="AlphaFoldDB" id="A0AAV8T017"/>
<dbReference type="EMBL" id="JAIWQS010000007">
    <property type="protein sequence ID" value="KAJ8759639.1"/>
    <property type="molecule type" value="Genomic_DNA"/>
</dbReference>
<name>A0AAV8T017_9ROSI</name>
<organism evidence="1 2">
    <name type="scientific">Erythroxylum novogranatense</name>
    <dbReference type="NCBI Taxonomy" id="1862640"/>
    <lineage>
        <taxon>Eukaryota</taxon>
        <taxon>Viridiplantae</taxon>
        <taxon>Streptophyta</taxon>
        <taxon>Embryophyta</taxon>
        <taxon>Tracheophyta</taxon>
        <taxon>Spermatophyta</taxon>
        <taxon>Magnoliopsida</taxon>
        <taxon>eudicotyledons</taxon>
        <taxon>Gunneridae</taxon>
        <taxon>Pentapetalae</taxon>
        <taxon>rosids</taxon>
        <taxon>fabids</taxon>
        <taxon>Malpighiales</taxon>
        <taxon>Erythroxylaceae</taxon>
        <taxon>Erythroxylum</taxon>
    </lineage>
</organism>